<reference evidence="1 2" key="2">
    <citation type="journal article" date="2019" name="G3 (Bethesda)">
        <title>Hybrid Assembly of the Genome of the Entomopathogenic Nematode Steinernema carpocapsae Identifies the X-Chromosome.</title>
        <authorList>
            <person name="Serra L."/>
            <person name="Macchietto M."/>
            <person name="Macias-Munoz A."/>
            <person name="McGill C.J."/>
            <person name="Rodriguez I.M."/>
            <person name="Rodriguez B."/>
            <person name="Murad R."/>
            <person name="Mortazavi A."/>
        </authorList>
    </citation>
    <scope>NUCLEOTIDE SEQUENCE [LARGE SCALE GENOMIC DNA]</scope>
    <source>
        <strain evidence="1 2">ALL</strain>
    </source>
</reference>
<evidence type="ECO:0000313" key="2">
    <source>
        <dbReference type="Proteomes" id="UP000298663"/>
    </source>
</evidence>
<comment type="caution">
    <text evidence="1">The sequence shown here is derived from an EMBL/GenBank/DDBJ whole genome shotgun (WGS) entry which is preliminary data.</text>
</comment>
<evidence type="ECO:0000313" key="1">
    <source>
        <dbReference type="EMBL" id="TKR86735.1"/>
    </source>
</evidence>
<dbReference type="EMBL" id="AZBU02000003">
    <property type="protein sequence ID" value="TKR86735.1"/>
    <property type="molecule type" value="Genomic_DNA"/>
</dbReference>
<name>A0A4V6A4H6_STECR</name>
<protein>
    <submittedName>
        <fullName evidence="1">Uncharacterized protein</fullName>
    </submittedName>
</protein>
<proteinExistence type="predicted"/>
<sequence>MKIWSGAMKTLGDGLERETDKDGVRGDFRWIARGHPSNEEAMASHLNCQVFSLDKAGDRGVLGYIQSVLM</sequence>
<dbReference type="Proteomes" id="UP000298663">
    <property type="component" value="Unassembled WGS sequence"/>
</dbReference>
<organism evidence="1 2">
    <name type="scientific">Steinernema carpocapsae</name>
    <name type="common">Entomopathogenic nematode</name>
    <dbReference type="NCBI Taxonomy" id="34508"/>
    <lineage>
        <taxon>Eukaryota</taxon>
        <taxon>Metazoa</taxon>
        <taxon>Ecdysozoa</taxon>
        <taxon>Nematoda</taxon>
        <taxon>Chromadorea</taxon>
        <taxon>Rhabditida</taxon>
        <taxon>Tylenchina</taxon>
        <taxon>Panagrolaimomorpha</taxon>
        <taxon>Strongyloidoidea</taxon>
        <taxon>Steinernematidae</taxon>
        <taxon>Steinernema</taxon>
    </lineage>
</organism>
<accession>A0A4V6A4H6</accession>
<dbReference type="AlphaFoldDB" id="A0A4V6A4H6"/>
<gene>
    <name evidence="1" type="ORF">L596_011262</name>
</gene>
<reference evidence="1 2" key="1">
    <citation type="journal article" date="2015" name="Genome Biol.">
        <title>Comparative genomics of Steinernema reveals deeply conserved gene regulatory networks.</title>
        <authorList>
            <person name="Dillman A.R."/>
            <person name="Macchietto M."/>
            <person name="Porter C.F."/>
            <person name="Rogers A."/>
            <person name="Williams B."/>
            <person name="Antoshechkin I."/>
            <person name="Lee M.M."/>
            <person name="Goodwin Z."/>
            <person name="Lu X."/>
            <person name="Lewis E.E."/>
            <person name="Goodrich-Blair H."/>
            <person name="Stock S.P."/>
            <person name="Adams B.J."/>
            <person name="Sternberg P.W."/>
            <person name="Mortazavi A."/>
        </authorList>
    </citation>
    <scope>NUCLEOTIDE SEQUENCE [LARGE SCALE GENOMIC DNA]</scope>
    <source>
        <strain evidence="1 2">ALL</strain>
    </source>
</reference>
<keyword evidence="2" id="KW-1185">Reference proteome</keyword>